<proteinExistence type="predicted"/>
<feature type="domain" description="DeoR-like transcriptional repressor C-terminal sensor" evidence="2">
    <location>
        <begin position="13"/>
        <end position="167"/>
    </location>
</feature>
<dbReference type="InterPro" id="IPR050313">
    <property type="entry name" value="Carb_Metab_HTH_regulators"/>
</dbReference>
<dbReference type="Proteomes" id="UP000019247">
    <property type="component" value="Unassembled WGS sequence"/>
</dbReference>
<dbReference type="EMBL" id="AWWK01000080">
    <property type="protein sequence ID" value="ETY72816.1"/>
    <property type="molecule type" value="Genomic_DNA"/>
</dbReference>
<dbReference type="RefSeq" id="WP_033614676.1">
    <property type="nucleotide sequence ID" value="NZ_KK036528.1"/>
</dbReference>
<evidence type="ECO:0000259" key="2">
    <source>
        <dbReference type="Pfam" id="PF00455"/>
    </source>
</evidence>
<name>W6T481_9LACO</name>
<dbReference type="SUPFAM" id="SSF100950">
    <property type="entry name" value="NagB/RpiA/CoA transferase-like"/>
    <property type="match status" value="1"/>
</dbReference>
<dbReference type="HOGENOM" id="CLU_1424277_0_0_9"/>
<dbReference type="PATRIC" id="fig|1400520.3.peg.3068"/>
<protein>
    <submittedName>
        <fullName evidence="3">Alkaline phosphatase</fullName>
    </submittedName>
</protein>
<dbReference type="InterPro" id="IPR014036">
    <property type="entry name" value="DeoR-like_C"/>
</dbReference>
<dbReference type="PANTHER" id="PTHR30363">
    <property type="entry name" value="HTH-TYPE TRANSCRIPTIONAL REGULATOR SRLR-RELATED"/>
    <property type="match status" value="1"/>
</dbReference>
<sequence length="190" mass="21144">DDFLTRQADTPNIKRQIAKAAATLATDQTRLFLDTSTTISLIPPFLPANDQTFAVTNSLDIGDQLLRKTACRTQLLGGHYLSERRGTMDTTALRELYAFNFDVTFISAAGLTTSGVYYAYLEDRDFKQQLRHQSQTVVLVLDHQRCGISHNFCGLQLEQLDYLVTDTPLEPGLAQALANAQVTVIVTEEE</sequence>
<dbReference type="SMART" id="SM01134">
    <property type="entry name" value="DeoRC"/>
    <property type="match status" value="1"/>
</dbReference>
<dbReference type="AlphaFoldDB" id="W6T481"/>
<dbReference type="PANTHER" id="PTHR30363:SF4">
    <property type="entry name" value="GLYCEROL-3-PHOSPHATE REGULON REPRESSOR"/>
    <property type="match status" value="1"/>
</dbReference>
<dbReference type="eggNOG" id="COG1349">
    <property type="taxonomic scope" value="Bacteria"/>
</dbReference>
<dbReference type="InterPro" id="IPR037171">
    <property type="entry name" value="NagB/RpiA_transferase-like"/>
</dbReference>
<feature type="non-terminal residue" evidence="3">
    <location>
        <position position="1"/>
    </location>
</feature>
<evidence type="ECO:0000313" key="4">
    <source>
        <dbReference type="Proteomes" id="UP000019247"/>
    </source>
</evidence>
<accession>W6T481</accession>
<gene>
    <name evidence="3" type="ORF">LFAB_15635</name>
</gene>
<organism evidence="3 4">
    <name type="scientific">Lactiplantibacillus fabifermentans T30PCM01</name>
    <dbReference type="NCBI Taxonomy" id="1400520"/>
    <lineage>
        <taxon>Bacteria</taxon>
        <taxon>Bacillati</taxon>
        <taxon>Bacillota</taxon>
        <taxon>Bacilli</taxon>
        <taxon>Lactobacillales</taxon>
        <taxon>Lactobacillaceae</taxon>
        <taxon>Lactiplantibacillus</taxon>
    </lineage>
</organism>
<evidence type="ECO:0000313" key="3">
    <source>
        <dbReference type="EMBL" id="ETY72816.1"/>
    </source>
</evidence>
<evidence type="ECO:0000256" key="1">
    <source>
        <dbReference type="ARBA" id="ARBA00022491"/>
    </source>
</evidence>
<dbReference type="Pfam" id="PF00455">
    <property type="entry name" value="DeoRC"/>
    <property type="match status" value="1"/>
</dbReference>
<reference evidence="3 4" key="1">
    <citation type="journal article" date="2014" name="Genome Announc.">
        <title>Genome Sequence of Lactobacillus fabifermentans Strain T30PCM01, Isolated from Fermenting Grape Marc.</title>
        <authorList>
            <person name="Treu L."/>
            <person name="Vendramin V."/>
            <person name="Bovo B."/>
            <person name="Giacomini A."/>
            <person name="Corich V."/>
            <person name="Campanaro S."/>
        </authorList>
    </citation>
    <scope>NUCLEOTIDE SEQUENCE [LARGE SCALE GENOMIC DNA]</scope>
    <source>
        <strain evidence="3 4">T30PCM01</strain>
    </source>
</reference>
<comment type="caution">
    <text evidence="3">The sequence shown here is derived from an EMBL/GenBank/DDBJ whole genome shotgun (WGS) entry which is preliminary data.</text>
</comment>
<keyword evidence="1" id="KW-0678">Repressor</keyword>
<dbReference type="STRING" id="1400520.LFAB_15635"/>